<evidence type="ECO:0000259" key="1">
    <source>
        <dbReference type="Pfam" id="PF13456"/>
    </source>
</evidence>
<dbReference type="Gene3D" id="3.30.420.10">
    <property type="entry name" value="Ribonuclease H-like superfamily/Ribonuclease H"/>
    <property type="match status" value="1"/>
</dbReference>
<organism evidence="3 4">
    <name type="scientific">Trifolium subterraneum</name>
    <name type="common">Subterranean clover</name>
    <dbReference type="NCBI Taxonomy" id="3900"/>
    <lineage>
        <taxon>Eukaryota</taxon>
        <taxon>Viridiplantae</taxon>
        <taxon>Streptophyta</taxon>
        <taxon>Embryophyta</taxon>
        <taxon>Tracheophyta</taxon>
        <taxon>Spermatophyta</taxon>
        <taxon>Magnoliopsida</taxon>
        <taxon>eudicotyledons</taxon>
        <taxon>Gunneridae</taxon>
        <taxon>Pentapetalae</taxon>
        <taxon>rosids</taxon>
        <taxon>fabids</taxon>
        <taxon>Fabales</taxon>
        <taxon>Fabaceae</taxon>
        <taxon>Papilionoideae</taxon>
        <taxon>50 kb inversion clade</taxon>
        <taxon>NPAAA clade</taxon>
        <taxon>Hologalegina</taxon>
        <taxon>IRL clade</taxon>
        <taxon>Trifolieae</taxon>
        <taxon>Trifolium</taxon>
    </lineage>
</organism>
<dbReference type="CDD" id="cd06222">
    <property type="entry name" value="RNase_H_like"/>
    <property type="match status" value="1"/>
</dbReference>
<evidence type="ECO:0000259" key="2">
    <source>
        <dbReference type="Pfam" id="PF13966"/>
    </source>
</evidence>
<dbReference type="InterPro" id="IPR002156">
    <property type="entry name" value="RNaseH_domain"/>
</dbReference>
<evidence type="ECO:0000313" key="3">
    <source>
        <dbReference type="EMBL" id="GAU49043.1"/>
    </source>
</evidence>
<protein>
    <recommendedName>
        <fullName evidence="5">RNase H type-1 domain-containing protein</fullName>
    </recommendedName>
</protein>
<evidence type="ECO:0000313" key="4">
    <source>
        <dbReference type="Proteomes" id="UP000242715"/>
    </source>
</evidence>
<proteinExistence type="predicted"/>
<dbReference type="Pfam" id="PF13456">
    <property type="entry name" value="RVT_3"/>
    <property type="match status" value="1"/>
</dbReference>
<dbReference type="EMBL" id="DF974510">
    <property type="protein sequence ID" value="GAU49043.1"/>
    <property type="molecule type" value="Genomic_DNA"/>
</dbReference>
<dbReference type="PANTHER" id="PTHR47074:SF48">
    <property type="entry name" value="POLYNUCLEOTIDYL TRANSFERASE, RIBONUCLEASE H-LIKE SUPERFAMILY PROTEIN"/>
    <property type="match status" value="1"/>
</dbReference>
<dbReference type="OrthoDB" id="1434107at2759"/>
<dbReference type="Pfam" id="PF13966">
    <property type="entry name" value="zf-RVT"/>
    <property type="match status" value="1"/>
</dbReference>
<reference evidence="4" key="1">
    <citation type="journal article" date="2017" name="Front. Plant Sci.">
        <title>Climate Clever Clovers: New Paradigm to Reduce the Environmental Footprint of Ruminants by Breeding Low Methanogenic Forages Utilizing Haplotype Variation.</title>
        <authorList>
            <person name="Kaur P."/>
            <person name="Appels R."/>
            <person name="Bayer P.E."/>
            <person name="Keeble-Gagnere G."/>
            <person name="Wang J."/>
            <person name="Hirakawa H."/>
            <person name="Shirasawa K."/>
            <person name="Vercoe P."/>
            <person name="Stefanova K."/>
            <person name="Durmic Z."/>
            <person name="Nichols P."/>
            <person name="Revell C."/>
            <person name="Isobe S.N."/>
            <person name="Edwards D."/>
            <person name="Erskine W."/>
        </authorList>
    </citation>
    <scope>NUCLEOTIDE SEQUENCE [LARGE SCALE GENOMIC DNA]</scope>
    <source>
        <strain evidence="4">cv. Daliak</strain>
    </source>
</reference>
<accession>A0A2Z6P3B1</accession>
<name>A0A2Z6P3B1_TRISU</name>
<dbReference type="GO" id="GO:0004523">
    <property type="term" value="F:RNA-DNA hybrid ribonuclease activity"/>
    <property type="evidence" value="ECO:0007669"/>
    <property type="project" value="InterPro"/>
</dbReference>
<dbReference type="AlphaFoldDB" id="A0A2Z6P3B1"/>
<dbReference type="PANTHER" id="PTHR47074">
    <property type="entry name" value="BNAC02G40300D PROTEIN"/>
    <property type="match status" value="1"/>
</dbReference>
<feature type="domain" description="RNase H type-1" evidence="1">
    <location>
        <begin position="221"/>
        <end position="343"/>
    </location>
</feature>
<sequence length="368" mass="42418">MMMSRIDLEEDKLVWDDDMHGNYSVKSGYNLLLKPKVESVVTVENADWNLLWKIHAPPKAKHLLWRICKGCLPTRTRLNERCVQVPLVCPICENDEESDWHFLFECENSKQAWQAAGIDLFTPSYLLRFNSITTCILDFCRSNDKNVVGKAAMTVWVLWNNRNNWVFNHTKEQGQHLGGKATSMWSDWKFVQAVNSSSSAHEQNQLVMQWQKPNVRWYKCNVDASFHHDARKTSVGWCVWDSRGYFVLGGSYVIQGRCSINEGEAIAMLEAIKELSQRGFTNVLFETDSKNVADAIRHMHNGVSEFSSIIHKIKCMLSFNSDFEVKSVRRQANMVAHTIARAAISWPSRYVFDLIPPCINNLLYNEMI</sequence>
<dbReference type="InterPro" id="IPR026960">
    <property type="entry name" value="RVT-Znf"/>
</dbReference>
<dbReference type="GO" id="GO:0003676">
    <property type="term" value="F:nucleic acid binding"/>
    <property type="evidence" value="ECO:0007669"/>
    <property type="project" value="InterPro"/>
</dbReference>
<dbReference type="Proteomes" id="UP000242715">
    <property type="component" value="Unassembled WGS sequence"/>
</dbReference>
<gene>
    <name evidence="3" type="ORF">TSUD_237000</name>
</gene>
<dbReference type="SUPFAM" id="SSF53098">
    <property type="entry name" value="Ribonuclease H-like"/>
    <property type="match status" value="1"/>
</dbReference>
<dbReference type="InterPro" id="IPR052929">
    <property type="entry name" value="RNase_H-like_EbsB-rel"/>
</dbReference>
<evidence type="ECO:0008006" key="5">
    <source>
        <dbReference type="Google" id="ProtNLM"/>
    </source>
</evidence>
<feature type="domain" description="Reverse transcriptase zinc-binding" evidence="2">
    <location>
        <begin position="23"/>
        <end position="113"/>
    </location>
</feature>
<dbReference type="InterPro" id="IPR036397">
    <property type="entry name" value="RNaseH_sf"/>
</dbReference>
<dbReference type="InterPro" id="IPR044730">
    <property type="entry name" value="RNase_H-like_dom_plant"/>
</dbReference>
<dbReference type="InterPro" id="IPR012337">
    <property type="entry name" value="RNaseH-like_sf"/>
</dbReference>
<keyword evidence="4" id="KW-1185">Reference proteome</keyword>